<keyword evidence="1" id="KW-0812">Transmembrane</keyword>
<keyword evidence="1" id="KW-0472">Membrane</keyword>
<dbReference type="EMBL" id="BK032805">
    <property type="protein sequence ID" value="DAF61253.1"/>
    <property type="molecule type" value="Genomic_DNA"/>
</dbReference>
<organism evidence="2">
    <name type="scientific">Siphoviridae sp. ctVf96</name>
    <dbReference type="NCBI Taxonomy" id="2827882"/>
    <lineage>
        <taxon>Viruses</taxon>
        <taxon>Duplodnaviria</taxon>
        <taxon>Heunggongvirae</taxon>
        <taxon>Uroviricota</taxon>
        <taxon>Caudoviricetes</taxon>
    </lineage>
</organism>
<evidence type="ECO:0000256" key="1">
    <source>
        <dbReference type="SAM" id="Phobius"/>
    </source>
</evidence>
<evidence type="ECO:0000313" key="2">
    <source>
        <dbReference type="EMBL" id="DAF61253.1"/>
    </source>
</evidence>
<proteinExistence type="predicted"/>
<sequence length="70" mass="8260">MCLRDQRTKKILTRVYMHSARPFSIFLLNTCVYTLYLMLLLPTAINFSNLLFLKILVPLVPNHSYDRINT</sequence>
<name>A0A8S5TD78_9CAUD</name>
<reference evidence="2" key="1">
    <citation type="journal article" date="2021" name="Proc. Natl. Acad. Sci. U.S.A.">
        <title>A Catalog of Tens of Thousands of Viruses from Human Metagenomes Reveals Hidden Associations with Chronic Diseases.</title>
        <authorList>
            <person name="Tisza M.J."/>
            <person name="Buck C.B."/>
        </authorList>
    </citation>
    <scope>NUCLEOTIDE SEQUENCE</scope>
    <source>
        <strain evidence="2">CtVf96</strain>
    </source>
</reference>
<accession>A0A8S5TD78</accession>
<feature type="transmembrane region" description="Helical" evidence="1">
    <location>
        <begin position="21"/>
        <end position="45"/>
    </location>
</feature>
<protein>
    <submittedName>
        <fullName evidence="2">Uncharacterized protein</fullName>
    </submittedName>
</protein>
<keyword evidence="1" id="KW-1133">Transmembrane helix</keyword>